<feature type="region of interest" description="Disordered" evidence="1">
    <location>
        <begin position="209"/>
        <end position="228"/>
    </location>
</feature>
<gene>
    <name evidence="2" type="ORF">niasHT_018406</name>
</gene>
<organism evidence="2 3">
    <name type="scientific">Heterodera trifolii</name>
    <dbReference type="NCBI Taxonomy" id="157864"/>
    <lineage>
        <taxon>Eukaryota</taxon>
        <taxon>Metazoa</taxon>
        <taxon>Ecdysozoa</taxon>
        <taxon>Nematoda</taxon>
        <taxon>Chromadorea</taxon>
        <taxon>Rhabditida</taxon>
        <taxon>Tylenchina</taxon>
        <taxon>Tylenchomorpha</taxon>
        <taxon>Tylenchoidea</taxon>
        <taxon>Heteroderidae</taxon>
        <taxon>Heteroderinae</taxon>
        <taxon>Heterodera</taxon>
    </lineage>
</organism>
<dbReference type="AlphaFoldDB" id="A0ABD2LDF1"/>
<feature type="region of interest" description="Disordered" evidence="1">
    <location>
        <begin position="72"/>
        <end position="93"/>
    </location>
</feature>
<sequence>MRVRAMSLPPLKKKRILRRSKSADFSSKRQSPTETTAAYRLFARLHDMRGGKRLISTPHPRIFDPFQYINQKMNNNNNNNNNNNTQNGGTGTAGHIVEKLRTDLEAIRVAIDAGRFQLSSSNGGNITVWTVPPTGTVSNTVGMLFLPPINRPTPALHCPAPLQTPHLPLPPLAPFLPLPAPPRPPMPAVLPPPPSKSPLVSMRVSVTTTSHQQKAAIEKGNKCQGCGRRWRKQPAAKRARLAAEEPLSSVVKDETMEE</sequence>
<evidence type="ECO:0000313" key="3">
    <source>
        <dbReference type="Proteomes" id="UP001620626"/>
    </source>
</evidence>
<feature type="compositionally biased region" description="Polar residues" evidence="1">
    <location>
        <begin position="23"/>
        <end position="33"/>
    </location>
</feature>
<reference evidence="2 3" key="1">
    <citation type="submission" date="2024-10" db="EMBL/GenBank/DDBJ databases">
        <authorList>
            <person name="Kim D."/>
        </authorList>
    </citation>
    <scope>NUCLEOTIDE SEQUENCE [LARGE SCALE GENOMIC DNA]</scope>
    <source>
        <strain evidence="2">BH-2024</strain>
    </source>
</reference>
<feature type="region of interest" description="Disordered" evidence="1">
    <location>
        <begin position="1"/>
        <end position="33"/>
    </location>
</feature>
<dbReference type="Proteomes" id="UP001620626">
    <property type="component" value="Unassembled WGS sequence"/>
</dbReference>
<feature type="compositionally biased region" description="Low complexity" evidence="1">
    <location>
        <begin position="74"/>
        <end position="87"/>
    </location>
</feature>
<dbReference type="EMBL" id="JBICBT010000452">
    <property type="protein sequence ID" value="KAL3113252.1"/>
    <property type="molecule type" value="Genomic_DNA"/>
</dbReference>
<keyword evidence="3" id="KW-1185">Reference proteome</keyword>
<proteinExistence type="predicted"/>
<name>A0ABD2LDF1_9BILA</name>
<comment type="caution">
    <text evidence="2">The sequence shown here is derived from an EMBL/GenBank/DDBJ whole genome shotgun (WGS) entry which is preliminary data.</text>
</comment>
<evidence type="ECO:0000256" key="1">
    <source>
        <dbReference type="SAM" id="MobiDB-lite"/>
    </source>
</evidence>
<evidence type="ECO:0000313" key="2">
    <source>
        <dbReference type="EMBL" id="KAL3113252.1"/>
    </source>
</evidence>
<protein>
    <submittedName>
        <fullName evidence="2">Uncharacterized protein</fullName>
    </submittedName>
</protein>
<feature type="region of interest" description="Disordered" evidence="1">
    <location>
        <begin position="234"/>
        <end position="258"/>
    </location>
</feature>
<feature type="compositionally biased region" description="Basic residues" evidence="1">
    <location>
        <begin position="11"/>
        <end position="20"/>
    </location>
</feature>
<accession>A0ABD2LDF1</accession>